<accession>E0S8R0</accession>
<organism evidence="8 9">
    <name type="scientific">Encephalitozoon intestinalis (strain ATCC 50506)</name>
    <name type="common">Microsporidian parasite</name>
    <name type="synonym">Septata intestinalis</name>
    <dbReference type="NCBI Taxonomy" id="876142"/>
    <lineage>
        <taxon>Eukaryota</taxon>
        <taxon>Fungi</taxon>
        <taxon>Fungi incertae sedis</taxon>
        <taxon>Microsporidia</taxon>
        <taxon>Unikaryonidae</taxon>
        <taxon>Encephalitozoon</taxon>
    </lineage>
</organism>
<reference evidence="8 9" key="2">
    <citation type="journal article" date="2012" name="Proc. Natl. Acad. Sci. U.S.A.">
        <title>Gain and loss of multiple functionally related, horizontally transferred genes in the reduced genomes of two microsporidian parasites.</title>
        <authorList>
            <person name="Pombert J.-F."/>
            <person name="Selman M."/>
            <person name="Burki F."/>
            <person name="Bardell F.T."/>
            <person name="Farinelli L."/>
            <person name="Solter L.F."/>
            <person name="Whitman D.W."/>
            <person name="Weiss L.M."/>
            <person name="Corradi N."/>
            <person name="Keeling P.J."/>
        </authorList>
    </citation>
    <scope>NUCLEOTIDE SEQUENCE [LARGE SCALE GENOMIC DNA]</scope>
    <source>
        <strain evidence="8 9">ATCC 50506</strain>
    </source>
</reference>
<dbReference type="InterPro" id="IPR038508">
    <property type="entry name" value="ArfGAP_dom_sf"/>
</dbReference>
<evidence type="ECO:0000313" key="8">
    <source>
        <dbReference type="EMBL" id="ADM12098.1"/>
    </source>
</evidence>
<dbReference type="OrthoDB" id="2195824at2759"/>
<dbReference type="GeneID" id="9698286"/>
<dbReference type="GO" id="GO:0005096">
    <property type="term" value="F:GTPase activator activity"/>
    <property type="evidence" value="ECO:0007669"/>
    <property type="project" value="UniProtKB-KW"/>
</dbReference>
<dbReference type="SMART" id="SM00105">
    <property type="entry name" value="ArfGap"/>
    <property type="match status" value="1"/>
</dbReference>
<dbReference type="RefSeq" id="XP_003073458.1">
    <property type="nucleotide sequence ID" value="XM_003073412.1"/>
</dbReference>
<dbReference type="KEGG" id="ein:Eint_081660"/>
<dbReference type="EMBL" id="CP001949">
    <property type="protein sequence ID" value="ADM12098.1"/>
    <property type="molecule type" value="Genomic_DNA"/>
</dbReference>
<keyword evidence="2" id="KW-0479">Metal-binding</keyword>
<evidence type="ECO:0000256" key="5">
    <source>
        <dbReference type="PROSITE-ProRule" id="PRU00288"/>
    </source>
</evidence>
<dbReference type="PANTHER" id="PTHR45686:SF4">
    <property type="entry name" value="ADP-RIBOSYLATION FACTOR GTPASE ACTIVATING PROTEIN 3, ISOFORM H"/>
    <property type="match status" value="1"/>
</dbReference>
<feature type="domain" description="Arf-GAP" evidence="7">
    <location>
        <begin position="13"/>
        <end position="89"/>
    </location>
</feature>
<gene>
    <name evidence="8" type="ORF">Eint_081660</name>
</gene>
<dbReference type="GO" id="GO:0048205">
    <property type="term" value="P:COPI coating of Golgi vesicle"/>
    <property type="evidence" value="ECO:0007669"/>
    <property type="project" value="TreeGrafter"/>
</dbReference>
<dbReference type="AlphaFoldDB" id="E0S8R0"/>
<dbReference type="GO" id="GO:0008270">
    <property type="term" value="F:zinc ion binding"/>
    <property type="evidence" value="ECO:0007669"/>
    <property type="project" value="UniProtKB-KW"/>
</dbReference>
<dbReference type="PROSITE" id="PS50115">
    <property type="entry name" value="ARFGAP"/>
    <property type="match status" value="1"/>
</dbReference>
<dbReference type="GO" id="GO:0000139">
    <property type="term" value="C:Golgi membrane"/>
    <property type="evidence" value="ECO:0007669"/>
    <property type="project" value="GOC"/>
</dbReference>
<keyword evidence="9" id="KW-1185">Reference proteome</keyword>
<feature type="region of interest" description="Disordered" evidence="6">
    <location>
        <begin position="162"/>
        <end position="211"/>
    </location>
</feature>
<feature type="compositionally biased region" description="Basic and acidic residues" evidence="6">
    <location>
        <begin position="162"/>
        <end position="183"/>
    </location>
</feature>
<sequence>MSGDEVLDKSLVNKFFKYARMQSNNKRCADCSNSSPIWVTVTYGFFICTECAAKHRELGVGITKVKSTILDTWSLSELRRVYVSGNSNAPKLGKDTDLRAKYTKAKWYSDAVSELSEKNKEDEPGISFIENLTKRSERALEPRKVEEKKMPKFSDSNAKYVEEKNTMSEKQPDLPREPRDKINKPVAIRKNSFPSLQTSQTEGFNVEDRGSDVRKLGFGALKVQKRSEDNFSSEQGDVSKM</sequence>
<dbReference type="VEuPathDB" id="MicrosporidiaDB:Eint_081660"/>
<keyword evidence="1" id="KW-0343">GTPase activation</keyword>
<reference evidence="8 9" key="1">
    <citation type="journal article" date="2010" name="Nat. Commun.">
        <title>The complete sequence of the smallest known nuclear genome from the microsporidian Encephalitozoon intestinalis.</title>
        <authorList>
            <person name="Corradi N."/>
            <person name="Pombert J.-F."/>
            <person name="Farinelli L."/>
            <person name="Didier E.S."/>
            <person name="Keeling P.J."/>
        </authorList>
    </citation>
    <scope>NUCLEOTIDE SEQUENCE [LARGE SCALE GENOMIC DNA]</scope>
    <source>
        <strain evidence="8 9">ATCC 50506</strain>
    </source>
</reference>
<dbReference type="PRINTS" id="PR00405">
    <property type="entry name" value="REVINTRACTNG"/>
</dbReference>
<dbReference type="Pfam" id="PF01412">
    <property type="entry name" value="ArfGap"/>
    <property type="match status" value="1"/>
</dbReference>
<dbReference type="Gene3D" id="1.10.220.150">
    <property type="entry name" value="Arf GTPase activating protein"/>
    <property type="match status" value="1"/>
</dbReference>
<proteinExistence type="predicted"/>
<keyword evidence="4" id="KW-0862">Zinc</keyword>
<evidence type="ECO:0000259" key="7">
    <source>
        <dbReference type="PROSITE" id="PS50115"/>
    </source>
</evidence>
<name>E0S8R0_ENCIT</name>
<evidence type="ECO:0000256" key="4">
    <source>
        <dbReference type="ARBA" id="ARBA00022833"/>
    </source>
</evidence>
<keyword evidence="3 5" id="KW-0863">Zinc-finger</keyword>
<evidence type="ECO:0000256" key="1">
    <source>
        <dbReference type="ARBA" id="ARBA00022468"/>
    </source>
</evidence>
<dbReference type="InterPro" id="IPR001164">
    <property type="entry name" value="ArfGAP_dom"/>
</dbReference>
<evidence type="ECO:0000256" key="3">
    <source>
        <dbReference type="ARBA" id="ARBA00022771"/>
    </source>
</evidence>
<feature type="compositionally biased region" description="Polar residues" evidence="6">
    <location>
        <begin position="192"/>
        <end position="203"/>
    </location>
</feature>
<evidence type="ECO:0000256" key="6">
    <source>
        <dbReference type="SAM" id="MobiDB-lite"/>
    </source>
</evidence>
<protein>
    <submittedName>
        <fullName evidence="8">ARF GTPase activating protein</fullName>
    </submittedName>
</protein>
<dbReference type="SUPFAM" id="SSF57863">
    <property type="entry name" value="ArfGap/RecO-like zinc finger"/>
    <property type="match status" value="1"/>
</dbReference>
<evidence type="ECO:0000256" key="2">
    <source>
        <dbReference type="ARBA" id="ARBA00022723"/>
    </source>
</evidence>
<dbReference type="PANTHER" id="PTHR45686">
    <property type="entry name" value="ADP-RIBOSYLATION FACTOR GTPASE ACTIVATING PROTEIN 3, ISOFORM H-RELATED"/>
    <property type="match status" value="1"/>
</dbReference>
<evidence type="ECO:0000313" key="9">
    <source>
        <dbReference type="Proteomes" id="UP000002313"/>
    </source>
</evidence>
<dbReference type="InterPro" id="IPR037278">
    <property type="entry name" value="ARFGAP/RecO"/>
</dbReference>
<dbReference type="HOGENOM" id="CLU_109502_0_0_1"/>
<dbReference type="Proteomes" id="UP000002313">
    <property type="component" value="Chromosome VIII"/>
</dbReference>